<feature type="transmembrane region" description="Helical" evidence="1">
    <location>
        <begin position="141"/>
        <end position="162"/>
    </location>
</feature>
<evidence type="ECO:0000313" key="3">
    <source>
        <dbReference type="Proteomes" id="UP001216189"/>
    </source>
</evidence>
<accession>A0ABT5UWC0</accession>
<keyword evidence="1" id="KW-0472">Membrane</keyword>
<reference evidence="2 3" key="1">
    <citation type="submission" date="2023-02" db="EMBL/GenBank/DDBJ databases">
        <title>Vibrio intestini sp. nov., a close relative of Vibrio cholerae isolated from the intestine of Healthy Culter dabryi.</title>
        <authorList>
            <person name="Wu N."/>
        </authorList>
    </citation>
    <scope>NUCLEOTIDE SEQUENCE [LARGE SCALE GENOMIC DNA]</scope>
    <source>
        <strain evidence="2 3">DSL-7</strain>
    </source>
</reference>
<feature type="transmembrane region" description="Helical" evidence="1">
    <location>
        <begin position="81"/>
        <end position="101"/>
    </location>
</feature>
<dbReference type="RefSeq" id="WP_274721467.1">
    <property type="nucleotide sequence ID" value="NZ_JARBFT010000001.1"/>
</dbReference>
<feature type="transmembrane region" description="Helical" evidence="1">
    <location>
        <begin position="206"/>
        <end position="226"/>
    </location>
</feature>
<comment type="caution">
    <text evidence="2">The sequence shown here is derived from an EMBL/GenBank/DDBJ whole genome shotgun (WGS) entry which is preliminary data.</text>
</comment>
<keyword evidence="3" id="KW-1185">Reference proteome</keyword>
<protein>
    <recommendedName>
        <fullName evidence="4">Yip1 domain-containing protein</fullName>
    </recommendedName>
</protein>
<name>A0ABT5UWC0_9VIBR</name>
<feature type="transmembrane region" description="Helical" evidence="1">
    <location>
        <begin position="107"/>
        <end position="129"/>
    </location>
</feature>
<dbReference type="EMBL" id="JARBFT010000001">
    <property type="protein sequence ID" value="MDE1513717.1"/>
    <property type="molecule type" value="Genomic_DNA"/>
</dbReference>
<gene>
    <name evidence="2" type="ORF">PUN32_01650</name>
</gene>
<feature type="transmembrane region" description="Helical" evidence="1">
    <location>
        <begin position="174"/>
        <end position="194"/>
    </location>
</feature>
<sequence length="227" mass="24734">MLDSLLSVLAPMLLGAQIIMTLVLVKGEICPGQRGRLHKLLPALLALWLAMASLNLVALLVALTLFYFYSQVQTQKTREQGPLWVLYFTNGFALVYVLMLASQAPVWSASLMVLVSVALLGALFAHLLLSLARSRLQAFQRILPVVGVLAAMLIALCILPYIHGLDENQIGRLVQPILLNLAALIIGCVVWCWHLLSAASANKWQLAAALCLLLKATSGLHALYFLV</sequence>
<organism evidence="2 3">
    <name type="scientific">Vibrio chanodichtyis</name>
    <dbReference type="NCBI Taxonomy" id="3027932"/>
    <lineage>
        <taxon>Bacteria</taxon>
        <taxon>Pseudomonadati</taxon>
        <taxon>Pseudomonadota</taxon>
        <taxon>Gammaproteobacteria</taxon>
        <taxon>Vibrionales</taxon>
        <taxon>Vibrionaceae</taxon>
        <taxon>Vibrio</taxon>
    </lineage>
</organism>
<evidence type="ECO:0000256" key="1">
    <source>
        <dbReference type="SAM" id="Phobius"/>
    </source>
</evidence>
<keyword evidence="1" id="KW-1133">Transmembrane helix</keyword>
<dbReference type="Proteomes" id="UP001216189">
    <property type="component" value="Unassembled WGS sequence"/>
</dbReference>
<evidence type="ECO:0000313" key="2">
    <source>
        <dbReference type="EMBL" id="MDE1513717.1"/>
    </source>
</evidence>
<keyword evidence="1" id="KW-0812">Transmembrane</keyword>
<feature type="transmembrane region" description="Helical" evidence="1">
    <location>
        <begin position="43"/>
        <end position="69"/>
    </location>
</feature>
<proteinExistence type="predicted"/>
<evidence type="ECO:0008006" key="4">
    <source>
        <dbReference type="Google" id="ProtNLM"/>
    </source>
</evidence>